<evidence type="ECO:0000256" key="8">
    <source>
        <dbReference type="ARBA" id="ARBA00022723"/>
    </source>
</evidence>
<dbReference type="GO" id="GO:0016491">
    <property type="term" value="F:oxidoreductase activity"/>
    <property type="evidence" value="ECO:0007669"/>
    <property type="project" value="InterPro"/>
</dbReference>
<comment type="function">
    <text evidence="1">Component of the ubiquinol-cytochrome c reductase complex (complex III or cytochrome b-c1 complex) that is part of the mitochondrial respiratory chain. The b-c1 complex mediates electron transfer from ubiquinol to cytochrome c. Contributes to the generation of a proton gradient across the mitochondrial membrane that is then used for ATP synthesis.</text>
</comment>
<protein>
    <recommendedName>
        <fullName evidence="3">Cytochrome b</fullName>
    </recommendedName>
    <alternativeName>
        <fullName evidence="17">Complex III subunit 3</fullName>
    </alternativeName>
    <alternativeName>
        <fullName evidence="18">Complex III subunit III</fullName>
    </alternativeName>
    <alternativeName>
        <fullName evidence="16">Cytochrome b-c1 complex subunit 3</fullName>
    </alternativeName>
    <alternativeName>
        <fullName evidence="19">Ubiquinol-cytochrome-c reductase complex cytochrome b subunit</fullName>
    </alternativeName>
</protein>
<keyword evidence="9" id="KW-0999">Mitochondrion inner membrane</keyword>
<keyword evidence="7 22" id="KW-0812">Transmembrane</keyword>
<evidence type="ECO:0000256" key="16">
    <source>
        <dbReference type="ARBA" id="ARBA00029812"/>
    </source>
</evidence>
<evidence type="ECO:0000256" key="7">
    <source>
        <dbReference type="ARBA" id="ARBA00022692"/>
    </source>
</evidence>
<dbReference type="GO" id="GO:0008121">
    <property type="term" value="F:quinol-cytochrome-c reductase activity"/>
    <property type="evidence" value="ECO:0007669"/>
    <property type="project" value="TreeGrafter"/>
</dbReference>
<feature type="compositionally biased region" description="Basic and acidic residues" evidence="21">
    <location>
        <begin position="88"/>
        <end position="107"/>
    </location>
</feature>
<gene>
    <name evidence="24" type="ORF">ALC60_01236</name>
</gene>
<evidence type="ECO:0000256" key="12">
    <source>
        <dbReference type="ARBA" id="ARBA00023004"/>
    </source>
</evidence>
<evidence type="ECO:0000256" key="14">
    <source>
        <dbReference type="ARBA" id="ARBA00023128"/>
    </source>
</evidence>
<dbReference type="PANTHER" id="PTHR19271:SF16">
    <property type="entry name" value="CYTOCHROME B"/>
    <property type="match status" value="1"/>
</dbReference>
<evidence type="ECO:0000259" key="23">
    <source>
        <dbReference type="PROSITE" id="PS51002"/>
    </source>
</evidence>
<feature type="transmembrane region" description="Helical" evidence="22">
    <location>
        <begin position="12"/>
        <end position="33"/>
    </location>
</feature>
<evidence type="ECO:0000256" key="4">
    <source>
        <dbReference type="ARBA" id="ARBA00022448"/>
    </source>
</evidence>
<keyword evidence="4" id="KW-0813">Transport</keyword>
<keyword evidence="15 22" id="KW-0472">Membrane</keyword>
<evidence type="ECO:0000256" key="1">
    <source>
        <dbReference type="ARBA" id="ARBA00002566"/>
    </source>
</evidence>
<evidence type="ECO:0000313" key="24">
    <source>
        <dbReference type="EMBL" id="KYQ59848.1"/>
    </source>
</evidence>
<dbReference type="PROSITE" id="PS51002">
    <property type="entry name" value="CYTB_NTER"/>
    <property type="match status" value="1"/>
</dbReference>
<evidence type="ECO:0000256" key="17">
    <source>
        <dbReference type="ARBA" id="ARBA00031681"/>
    </source>
</evidence>
<sequence>MINLPTPINIFYWWNFGSILGLYLFIQILRGLFLSIHYCPNVSIAFDRIIHIVQNVSNGWIIHNVHINDASGGFSINNSTINRFFAPGREEREANRPPSSRTRDKTGGRAAETALPSSGMETSSGEEMPPAWRPPLKGVSKRLDIRGAIVERVVGLARPGPNPARDRDRTALHLGRRDPPRGGAGTMPPPPGVRAKAPLITPTGNVGGGVHGTEAAPGIGDLERIIKGVLSRLLWRRGLLDLEEVPAREDEGGGRAPEVPIIESTSMSNLSKVNITSPIVPNEMDFDDEVQPISEVSTDYSCKLNINYVEIEIRILIIKENKYYFYDKYFIFLVSKENISPPRKRLFAKPRYISEINTSDVSTPKRTRRVISFIKQMDQKKSKQIKDLQDENRRLRKRIVTLQELVSHLKESTLISEDVGDHLMVCYG</sequence>
<keyword evidence="13" id="KW-0830">Ubiquinone</keyword>
<dbReference type="GO" id="GO:0006122">
    <property type="term" value="P:mitochondrial electron transport, ubiquinol to cytochrome c"/>
    <property type="evidence" value="ECO:0007669"/>
    <property type="project" value="TreeGrafter"/>
</dbReference>
<keyword evidence="14" id="KW-0496">Mitochondrion</keyword>
<evidence type="ECO:0000256" key="22">
    <source>
        <dbReference type="SAM" id="Phobius"/>
    </source>
</evidence>
<feature type="domain" description="Cytochrome b/b6 N-terminal region profile" evidence="23">
    <location>
        <begin position="1"/>
        <end position="97"/>
    </location>
</feature>
<feature type="compositionally biased region" description="Basic and acidic residues" evidence="21">
    <location>
        <begin position="164"/>
        <end position="180"/>
    </location>
</feature>
<dbReference type="AlphaFoldDB" id="A0A151XHT5"/>
<comment type="subcellular location">
    <subcellularLocation>
        <location evidence="2">Mitochondrion inner membrane</location>
        <topology evidence="2">Multi-pass membrane protein</topology>
    </subcellularLocation>
</comment>
<reference evidence="24 25" key="1">
    <citation type="submission" date="2015-09" db="EMBL/GenBank/DDBJ databases">
        <title>Trachymyrmex zeteki WGS genome.</title>
        <authorList>
            <person name="Nygaard S."/>
            <person name="Hu H."/>
            <person name="Boomsma J."/>
            <person name="Zhang G."/>
        </authorList>
    </citation>
    <scope>NUCLEOTIDE SEQUENCE [LARGE SCALE GENOMIC DNA]</scope>
    <source>
        <strain evidence="24">Tzet28-1</strain>
        <tissue evidence="24">Whole body</tissue>
    </source>
</reference>
<dbReference type="STRING" id="64791.A0A151XHT5"/>
<keyword evidence="6" id="KW-0679">Respiratory chain</keyword>
<dbReference type="InterPro" id="IPR027387">
    <property type="entry name" value="Cytb/b6-like_sf"/>
</dbReference>
<dbReference type="InterPro" id="IPR016174">
    <property type="entry name" value="Di-haem_cyt_TM"/>
</dbReference>
<feature type="compositionally biased region" description="Low complexity" evidence="21">
    <location>
        <begin position="117"/>
        <end position="128"/>
    </location>
</feature>
<feature type="coiled-coil region" evidence="20">
    <location>
        <begin position="374"/>
        <end position="412"/>
    </location>
</feature>
<keyword evidence="20" id="KW-0175">Coiled coil</keyword>
<dbReference type="InterPro" id="IPR005797">
    <property type="entry name" value="Cyt_b/b6_N"/>
</dbReference>
<evidence type="ECO:0000256" key="18">
    <source>
        <dbReference type="ARBA" id="ARBA00032600"/>
    </source>
</evidence>
<keyword evidence="25" id="KW-1185">Reference proteome</keyword>
<feature type="region of interest" description="Disordered" evidence="21">
    <location>
        <begin position="86"/>
        <end position="136"/>
    </location>
</feature>
<dbReference type="GO" id="GO:0046872">
    <property type="term" value="F:metal ion binding"/>
    <property type="evidence" value="ECO:0007669"/>
    <property type="project" value="UniProtKB-KW"/>
</dbReference>
<evidence type="ECO:0000256" key="9">
    <source>
        <dbReference type="ARBA" id="ARBA00022792"/>
    </source>
</evidence>
<evidence type="ECO:0000256" key="3">
    <source>
        <dbReference type="ARBA" id="ARBA00013531"/>
    </source>
</evidence>
<dbReference type="EMBL" id="KQ982130">
    <property type="protein sequence ID" value="KYQ59848.1"/>
    <property type="molecule type" value="Genomic_DNA"/>
</dbReference>
<evidence type="ECO:0000256" key="6">
    <source>
        <dbReference type="ARBA" id="ARBA00022660"/>
    </source>
</evidence>
<dbReference type="Pfam" id="PF00033">
    <property type="entry name" value="Cytochrome_B"/>
    <property type="match status" value="1"/>
</dbReference>
<dbReference type="Gene3D" id="1.20.810.10">
    <property type="entry name" value="Cytochrome Bc1 Complex, Chain C"/>
    <property type="match status" value="1"/>
</dbReference>
<dbReference type="SUPFAM" id="SSF81342">
    <property type="entry name" value="Transmembrane di-heme cytochromes"/>
    <property type="match status" value="1"/>
</dbReference>
<evidence type="ECO:0000256" key="2">
    <source>
        <dbReference type="ARBA" id="ARBA00004448"/>
    </source>
</evidence>
<evidence type="ECO:0000256" key="21">
    <source>
        <dbReference type="SAM" id="MobiDB-lite"/>
    </source>
</evidence>
<keyword evidence="5" id="KW-0349">Heme</keyword>
<name>A0A151XHT5_9HYME</name>
<evidence type="ECO:0000256" key="15">
    <source>
        <dbReference type="ARBA" id="ARBA00023136"/>
    </source>
</evidence>
<dbReference type="Proteomes" id="UP000075809">
    <property type="component" value="Unassembled WGS sequence"/>
</dbReference>
<organism evidence="24 25">
    <name type="scientific">Mycetomoellerius zeteki</name>
    <dbReference type="NCBI Taxonomy" id="64791"/>
    <lineage>
        <taxon>Eukaryota</taxon>
        <taxon>Metazoa</taxon>
        <taxon>Ecdysozoa</taxon>
        <taxon>Arthropoda</taxon>
        <taxon>Hexapoda</taxon>
        <taxon>Insecta</taxon>
        <taxon>Pterygota</taxon>
        <taxon>Neoptera</taxon>
        <taxon>Endopterygota</taxon>
        <taxon>Hymenoptera</taxon>
        <taxon>Apocrita</taxon>
        <taxon>Aculeata</taxon>
        <taxon>Formicoidea</taxon>
        <taxon>Formicidae</taxon>
        <taxon>Myrmicinae</taxon>
        <taxon>Mycetomoellerius</taxon>
    </lineage>
</organism>
<evidence type="ECO:0000256" key="20">
    <source>
        <dbReference type="SAM" id="Coils"/>
    </source>
</evidence>
<accession>A0A151XHT5</accession>
<evidence type="ECO:0000256" key="13">
    <source>
        <dbReference type="ARBA" id="ARBA00023075"/>
    </source>
</evidence>
<keyword evidence="12" id="KW-0408">Iron</keyword>
<evidence type="ECO:0000256" key="10">
    <source>
        <dbReference type="ARBA" id="ARBA00022982"/>
    </source>
</evidence>
<keyword evidence="10" id="KW-0249">Electron transport</keyword>
<keyword evidence="8" id="KW-0479">Metal-binding</keyword>
<dbReference type="PANTHER" id="PTHR19271">
    <property type="entry name" value="CYTOCHROME B"/>
    <property type="match status" value="1"/>
</dbReference>
<evidence type="ECO:0000256" key="11">
    <source>
        <dbReference type="ARBA" id="ARBA00022989"/>
    </source>
</evidence>
<keyword evidence="11 22" id="KW-1133">Transmembrane helix</keyword>
<evidence type="ECO:0000313" key="25">
    <source>
        <dbReference type="Proteomes" id="UP000075809"/>
    </source>
</evidence>
<proteinExistence type="predicted"/>
<evidence type="ECO:0000256" key="19">
    <source>
        <dbReference type="ARBA" id="ARBA00032818"/>
    </source>
</evidence>
<evidence type="ECO:0000256" key="5">
    <source>
        <dbReference type="ARBA" id="ARBA00022617"/>
    </source>
</evidence>
<feature type="region of interest" description="Disordered" evidence="21">
    <location>
        <begin position="157"/>
        <end position="192"/>
    </location>
</feature>
<dbReference type="GO" id="GO:0005743">
    <property type="term" value="C:mitochondrial inner membrane"/>
    <property type="evidence" value="ECO:0007669"/>
    <property type="project" value="UniProtKB-SubCell"/>
</dbReference>